<feature type="domain" description="DUF4357" evidence="1">
    <location>
        <begin position="239"/>
        <end position="289"/>
    </location>
</feature>
<evidence type="ECO:0000259" key="1">
    <source>
        <dbReference type="Pfam" id="PF14267"/>
    </source>
</evidence>
<reference evidence="2" key="1">
    <citation type="submission" date="2022-05" db="EMBL/GenBank/DDBJ databases">
        <title>Novel bacterial taxa in a minimal lignocellulolytic consortium and its capacity to transform plastics disclosed by genome-resolved metagenomics.</title>
        <authorList>
            <person name="Rodriguez C.A.D."/>
            <person name="Diaz-Garcia L."/>
            <person name="Herrera K."/>
            <person name="Tarazona N.A."/>
            <person name="Sproer C."/>
            <person name="Overmann J."/>
            <person name="Jimenez D.J."/>
        </authorList>
    </citation>
    <scope>NUCLEOTIDE SEQUENCE</scope>
    <source>
        <strain evidence="2">MAG5</strain>
    </source>
</reference>
<name>A0A9J6ZAH8_9BACL</name>
<dbReference type="CDD" id="cd10447">
    <property type="entry name" value="GIY-YIG_unchar_2"/>
    <property type="match status" value="1"/>
</dbReference>
<dbReference type="EMBL" id="CP097899">
    <property type="protein sequence ID" value="URN93036.1"/>
    <property type="molecule type" value="Genomic_DNA"/>
</dbReference>
<dbReference type="Pfam" id="PF14267">
    <property type="entry name" value="DUF4357"/>
    <property type="match status" value="1"/>
</dbReference>
<evidence type="ECO:0000313" key="2">
    <source>
        <dbReference type="EMBL" id="URN93036.1"/>
    </source>
</evidence>
<gene>
    <name evidence="2" type="ORF">NAG76_14435</name>
</gene>
<proteinExistence type="predicted"/>
<dbReference type="InterPro" id="IPR025579">
    <property type="entry name" value="DUF4357"/>
</dbReference>
<accession>A0A9J6ZAH8</accession>
<evidence type="ECO:0000313" key="3">
    <source>
        <dbReference type="Proteomes" id="UP001056756"/>
    </source>
</evidence>
<organism evidence="2 3">
    <name type="scientific">Candidatus Pristimantibacillus lignocellulolyticus</name>
    <dbReference type="NCBI Taxonomy" id="2994561"/>
    <lineage>
        <taxon>Bacteria</taxon>
        <taxon>Bacillati</taxon>
        <taxon>Bacillota</taxon>
        <taxon>Bacilli</taxon>
        <taxon>Bacillales</taxon>
        <taxon>Paenibacillaceae</taxon>
        <taxon>Candidatus Pristimantibacillus</taxon>
    </lineage>
</organism>
<sequence>MRGKTIKLYIMGDNFKHLKSAELSNWTGKSFIGNRKHVQIIQGLEELSVPGVYFLLSELEGSLLKRIYVGEADEVNKRIAEQFKSKDWWDDFVIFISKDSNLTKSHVRFIEKELYELLARNNTTIELNNSNTPPGSKLPVSDCDDMNDYVDNLVFVLGQLGIIDFTKTKNIQDEILNEKELDNIFFMNVSGRKGELGKIAKLVISDNSYISLKGSYVKKDSTNSFGSHNYSKLRKEFEINNYFISSDSDSFYELTKNIEFNSPSAAAAIVRNSSINGRKVWKLENGMNLDEYENR</sequence>
<protein>
    <submittedName>
        <fullName evidence="2">GIY-YIG nuclease family protein</fullName>
    </submittedName>
</protein>
<dbReference type="Proteomes" id="UP001056756">
    <property type="component" value="Chromosome"/>
</dbReference>
<dbReference type="AlphaFoldDB" id="A0A9J6ZAH8"/>
<dbReference type="KEGG" id="plig:NAG76_14435"/>